<dbReference type="EMBL" id="JANPWB010000007">
    <property type="protein sequence ID" value="KAJ1170105.1"/>
    <property type="molecule type" value="Genomic_DNA"/>
</dbReference>
<keyword evidence="2" id="KW-1185">Reference proteome</keyword>
<reference evidence="1" key="1">
    <citation type="journal article" date="2022" name="bioRxiv">
        <title>Sequencing and chromosome-scale assembly of the giantPleurodeles waltlgenome.</title>
        <authorList>
            <person name="Brown T."/>
            <person name="Elewa A."/>
            <person name="Iarovenko S."/>
            <person name="Subramanian E."/>
            <person name="Araus A.J."/>
            <person name="Petzold A."/>
            <person name="Susuki M."/>
            <person name="Suzuki K.-i.T."/>
            <person name="Hayashi T."/>
            <person name="Toyoda A."/>
            <person name="Oliveira C."/>
            <person name="Osipova E."/>
            <person name="Leigh N.D."/>
            <person name="Simon A."/>
            <person name="Yun M.H."/>
        </authorList>
    </citation>
    <scope>NUCLEOTIDE SEQUENCE</scope>
    <source>
        <strain evidence="1">20211129_DDA</strain>
        <tissue evidence="1">Liver</tissue>
    </source>
</reference>
<gene>
    <name evidence="1" type="ORF">NDU88_001986</name>
</gene>
<sequence>MTRKLPDNCIRTTPDLGTQKLEPDMCSSFRSCCERVPQDPVEAAQAVLSAACKAPGEPHSPRLIQVNKLAKLVRTNNADITTVEKNIKRQ</sequence>
<proteinExistence type="predicted"/>
<accession>A0AAV7T146</accession>
<name>A0AAV7T146_PLEWA</name>
<protein>
    <submittedName>
        <fullName evidence="1">Uncharacterized protein</fullName>
    </submittedName>
</protein>
<organism evidence="1 2">
    <name type="scientific">Pleurodeles waltl</name>
    <name type="common">Iberian ribbed newt</name>
    <dbReference type="NCBI Taxonomy" id="8319"/>
    <lineage>
        <taxon>Eukaryota</taxon>
        <taxon>Metazoa</taxon>
        <taxon>Chordata</taxon>
        <taxon>Craniata</taxon>
        <taxon>Vertebrata</taxon>
        <taxon>Euteleostomi</taxon>
        <taxon>Amphibia</taxon>
        <taxon>Batrachia</taxon>
        <taxon>Caudata</taxon>
        <taxon>Salamandroidea</taxon>
        <taxon>Salamandridae</taxon>
        <taxon>Pleurodelinae</taxon>
        <taxon>Pleurodeles</taxon>
    </lineage>
</organism>
<evidence type="ECO:0000313" key="2">
    <source>
        <dbReference type="Proteomes" id="UP001066276"/>
    </source>
</evidence>
<dbReference type="Proteomes" id="UP001066276">
    <property type="component" value="Chromosome 4_1"/>
</dbReference>
<comment type="caution">
    <text evidence="1">The sequence shown here is derived from an EMBL/GenBank/DDBJ whole genome shotgun (WGS) entry which is preliminary data.</text>
</comment>
<evidence type="ECO:0000313" key="1">
    <source>
        <dbReference type="EMBL" id="KAJ1170105.1"/>
    </source>
</evidence>
<dbReference type="AlphaFoldDB" id="A0AAV7T146"/>